<feature type="domain" description="Carbohydrate kinase PfkB" evidence="4">
    <location>
        <begin position="4"/>
        <end position="294"/>
    </location>
</feature>
<protein>
    <submittedName>
        <fullName evidence="5">Sugar kinase</fullName>
    </submittedName>
</protein>
<dbReference type="Proteomes" id="UP000438106">
    <property type="component" value="Unassembled WGS sequence"/>
</dbReference>
<dbReference type="GO" id="GO:0042840">
    <property type="term" value="P:D-glucuronate catabolic process"/>
    <property type="evidence" value="ECO:0007669"/>
    <property type="project" value="TreeGrafter"/>
</dbReference>
<comment type="similarity">
    <text evidence="1">Belongs to the carbohydrate kinase PfkB family.</text>
</comment>
<dbReference type="Pfam" id="PF00294">
    <property type="entry name" value="PfkB"/>
    <property type="match status" value="1"/>
</dbReference>
<reference evidence="5 6" key="1">
    <citation type="submission" date="2019-12" db="EMBL/GenBank/DDBJ databases">
        <title>Devosia maris sp. nov., isolated from the deep seawater.</title>
        <authorList>
            <person name="Liu Y."/>
        </authorList>
    </citation>
    <scope>NUCLEOTIDE SEQUENCE [LARGE SCALE GENOMIC DNA]</scope>
    <source>
        <strain evidence="5 6">L53-10-65</strain>
    </source>
</reference>
<keyword evidence="3 5" id="KW-0418">Kinase</keyword>
<dbReference type="CDD" id="cd01166">
    <property type="entry name" value="KdgK"/>
    <property type="match status" value="1"/>
</dbReference>
<dbReference type="AlphaFoldDB" id="A0A7X3FPG3"/>
<dbReference type="SUPFAM" id="SSF53613">
    <property type="entry name" value="Ribokinase-like"/>
    <property type="match status" value="1"/>
</dbReference>
<evidence type="ECO:0000259" key="4">
    <source>
        <dbReference type="Pfam" id="PF00294"/>
    </source>
</evidence>
<dbReference type="InterPro" id="IPR011611">
    <property type="entry name" value="PfkB_dom"/>
</dbReference>
<dbReference type="RefSeq" id="WP_157289319.1">
    <property type="nucleotide sequence ID" value="NZ_WQRF01000001.1"/>
</dbReference>
<evidence type="ECO:0000256" key="2">
    <source>
        <dbReference type="ARBA" id="ARBA00022679"/>
    </source>
</evidence>
<name>A0A7X3FPG3_9HYPH</name>
<evidence type="ECO:0000313" key="6">
    <source>
        <dbReference type="Proteomes" id="UP000438106"/>
    </source>
</evidence>
<sequence length="316" mass="34505">MLFVSIGECMVEMSEAGDDRYRLGFAGDTLNTAWYARARLPAQWQVEYYTGLGTDVYSDRIRAFLNENNIGTRFVREVPDRRPGLYLIHQAEGDRRFTYWRGQSAARLLADDPPHLINALNGADVVYFSGISLAILAPQARRTLIDCIASAKASRKMIVAFDPNIRMGLWDSEQDARDTIMQVAAIADFAFPTWGDETVLFGDPSLEVTAARYLDAGCGHVVVKNGAGTAFATTCDHQARLAPSPHTKVVDATGAGDSFNGAYLAAFLTGAKVTEALQQAHDVAGKVVGHTGALMPQSLVRSDPTWRFMVKHASEV</sequence>
<keyword evidence="6" id="KW-1185">Reference proteome</keyword>
<dbReference type="GO" id="GO:0019698">
    <property type="term" value="P:D-galacturonate catabolic process"/>
    <property type="evidence" value="ECO:0007669"/>
    <property type="project" value="TreeGrafter"/>
</dbReference>
<keyword evidence="2" id="KW-0808">Transferase</keyword>
<dbReference type="GO" id="GO:0006974">
    <property type="term" value="P:DNA damage response"/>
    <property type="evidence" value="ECO:0007669"/>
    <property type="project" value="TreeGrafter"/>
</dbReference>
<dbReference type="Gene3D" id="3.40.1190.20">
    <property type="match status" value="1"/>
</dbReference>
<dbReference type="PANTHER" id="PTHR43085:SF15">
    <property type="entry name" value="2-DEHYDRO-3-DEOXYGLUCONOKINASE"/>
    <property type="match status" value="1"/>
</dbReference>
<accession>A0A7X3FPG3</accession>
<proteinExistence type="inferred from homology"/>
<dbReference type="GO" id="GO:0008673">
    <property type="term" value="F:2-dehydro-3-deoxygluconokinase activity"/>
    <property type="evidence" value="ECO:0007669"/>
    <property type="project" value="TreeGrafter"/>
</dbReference>
<dbReference type="PANTHER" id="PTHR43085">
    <property type="entry name" value="HEXOKINASE FAMILY MEMBER"/>
    <property type="match status" value="1"/>
</dbReference>
<dbReference type="EMBL" id="WQRF01000001">
    <property type="protein sequence ID" value="MVS98369.1"/>
    <property type="molecule type" value="Genomic_DNA"/>
</dbReference>
<evidence type="ECO:0000256" key="3">
    <source>
        <dbReference type="ARBA" id="ARBA00022777"/>
    </source>
</evidence>
<organism evidence="5 6">
    <name type="scientific">Devosia marina</name>
    <dbReference type="NCBI Taxonomy" id="2683198"/>
    <lineage>
        <taxon>Bacteria</taxon>
        <taxon>Pseudomonadati</taxon>
        <taxon>Pseudomonadota</taxon>
        <taxon>Alphaproteobacteria</taxon>
        <taxon>Hyphomicrobiales</taxon>
        <taxon>Devosiaceae</taxon>
        <taxon>Devosia</taxon>
    </lineage>
</organism>
<dbReference type="GO" id="GO:0005829">
    <property type="term" value="C:cytosol"/>
    <property type="evidence" value="ECO:0007669"/>
    <property type="project" value="TreeGrafter"/>
</dbReference>
<evidence type="ECO:0000313" key="5">
    <source>
        <dbReference type="EMBL" id="MVS98369.1"/>
    </source>
</evidence>
<dbReference type="InterPro" id="IPR029056">
    <property type="entry name" value="Ribokinase-like"/>
</dbReference>
<comment type="caution">
    <text evidence="5">The sequence shown here is derived from an EMBL/GenBank/DDBJ whole genome shotgun (WGS) entry which is preliminary data.</text>
</comment>
<evidence type="ECO:0000256" key="1">
    <source>
        <dbReference type="ARBA" id="ARBA00010688"/>
    </source>
</evidence>
<dbReference type="InterPro" id="IPR050306">
    <property type="entry name" value="PfkB_Carbo_kinase"/>
</dbReference>
<gene>
    <name evidence="5" type="ORF">GO014_04950</name>
</gene>